<dbReference type="Proteomes" id="UP000078284">
    <property type="component" value="Chromosome 1"/>
</dbReference>
<dbReference type="Pfam" id="PF05938">
    <property type="entry name" value="Self-incomp_S1"/>
    <property type="match status" value="1"/>
</dbReference>
<dbReference type="InterPro" id="IPR010264">
    <property type="entry name" value="Self-incomp_S1"/>
</dbReference>
<dbReference type="GO" id="GO:0005576">
    <property type="term" value="C:extracellular region"/>
    <property type="evidence" value="ECO:0007669"/>
    <property type="project" value="UniProtKB-SubCell"/>
</dbReference>
<comment type="caution">
    <text evidence="6">The sequence shown here is derived from an EMBL/GenBank/DDBJ whole genome shotgun (WGS) entry which is preliminary data.</text>
</comment>
<reference evidence="7" key="1">
    <citation type="journal article" date="2016" name="Proc. Natl. Acad. Sci. U.S.A.">
        <title>Chromosome-level assembly of Arabidopsis thaliana Ler reveals the extent of translocation and inversion polymorphisms.</title>
        <authorList>
            <person name="Zapata L."/>
            <person name="Ding J."/>
            <person name="Willing E.M."/>
            <person name="Hartwig B."/>
            <person name="Bezdan D."/>
            <person name="Jiao W.B."/>
            <person name="Patel V."/>
            <person name="Velikkakam James G."/>
            <person name="Koornneef M."/>
            <person name="Ossowski S."/>
            <person name="Schneeberger K."/>
        </authorList>
    </citation>
    <scope>NUCLEOTIDE SEQUENCE [LARGE SCALE GENOMIC DNA]</scope>
    <source>
        <strain evidence="7">cv. Landsberg erecta</strain>
    </source>
</reference>
<evidence type="ECO:0000313" key="6">
    <source>
        <dbReference type="EMBL" id="OAP16073.1"/>
    </source>
</evidence>
<keyword evidence="5" id="KW-0732">Signal</keyword>
<evidence type="ECO:0000256" key="1">
    <source>
        <dbReference type="ARBA" id="ARBA00004613"/>
    </source>
</evidence>
<sequence length="51" mass="6281">MRYYKEFIAYRAGNIDRCGALRRWVVRNDGIYLVRDRNPQPKFHHAWNKTK</sequence>
<evidence type="ECO:0000256" key="3">
    <source>
        <dbReference type="ARBA" id="ARBA00022471"/>
    </source>
</evidence>
<accession>A0A178WF76</accession>
<evidence type="ECO:0000256" key="2">
    <source>
        <dbReference type="ARBA" id="ARBA00005581"/>
    </source>
</evidence>
<proteinExistence type="inferred from homology"/>
<evidence type="ECO:0000256" key="5">
    <source>
        <dbReference type="ARBA" id="ARBA00022729"/>
    </source>
</evidence>
<organism evidence="6 7">
    <name type="scientific">Arabidopsis thaliana</name>
    <name type="common">Mouse-ear cress</name>
    <dbReference type="NCBI Taxonomy" id="3702"/>
    <lineage>
        <taxon>Eukaryota</taxon>
        <taxon>Viridiplantae</taxon>
        <taxon>Streptophyta</taxon>
        <taxon>Embryophyta</taxon>
        <taxon>Tracheophyta</taxon>
        <taxon>Spermatophyta</taxon>
        <taxon>Magnoliopsida</taxon>
        <taxon>eudicotyledons</taxon>
        <taxon>Gunneridae</taxon>
        <taxon>Pentapetalae</taxon>
        <taxon>rosids</taxon>
        <taxon>malvids</taxon>
        <taxon>Brassicales</taxon>
        <taxon>Brassicaceae</taxon>
        <taxon>Camelineae</taxon>
        <taxon>Arabidopsis</taxon>
    </lineage>
</organism>
<comment type="similarity">
    <text evidence="2">Belongs to the plant self-incompatibility (S1) protein family.</text>
</comment>
<protein>
    <submittedName>
        <fullName evidence="6">Uncharacterized protein</fullName>
    </submittedName>
</protein>
<dbReference type="EMBL" id="LUHQ01000001">
    <property type="protein sequence ID" value="OAP16073.1"/>
    <property type="molecule type" value="Genomic_DNA"/>
</dbReference>
<dbReference type="AlphaFoldDB" id="A0A178WF76"/>
<keyword evidence="4" id="KW-0964">Secreted</keyword>
<evidence type="ECO:0000256" key="4">
    <source>
        <dbReference type="ARBA" id="ARBA00022525"/>
    </source>
</evidence>
<keyword evidence="3" id="KW-0713">Self-incompatibility</keyword>
<dbReference type="GO" id="GO:0060320">
    <property type="term" value="P:rejection of self pollen"/>
    <property type="evidence" value="ECO:0007669"/>
    <property type="project" value="UniProtKB-KW"/>
</dbReference>
<comment type="subcellular location">
    <subcellularLocation>
        <location evidence="1">Secreted</location>
    </subcellularLocation>
</comment>
<gene>
    <name evidence="6" type="ordered locus">AXX17_At1g25920</name>
</gene>
<evidence type="ECO:0000313" key="7">
    <source>
        <dbReference type="Proteomes" id="UP000078284"/>
    </source>
</evidence>
<name>A0A178WF76_ARATH</name>